<dbReference type="GO" id="GO:0006633">
    <property type="term" value="P:fatty acid biosynthetic process"/>
    <property type="evidence" value="ECO:0007669"/>
    <property type="project" value="InterPro"/>
</dbReference>
<evidence type="ECO:0000256" key="3">
    <source>
        <dbReference type="ARBA" id="ARBA00022679"/>
    </source>
</evidence>
<comment type="caution">
    <text evidence="7">The sequence shown here is derived from an EMBL/GenBank/DDBJ whole genome shotgun (WGS) entry which is preliminary data.</text>
</comment>
<dbReference type="GO" id="GO:0004315">
    <property type="term" value="F:3-oxoacyl-[acyl-carrier-protein] synthase activity"/>
    <property type="evidence" value="ECO:0007669"/>
    <property type="project" value="InterPro"/>
</dbReference>
<dbReference type="Pfam" id="PF02801">
    <property type="entry name" value="Ketoacyl-synt_C"/>
    <property type="match status" value="1"/>
</dbReference>
<dbReference type="PANTHER" id="PTHR43775">
    <property type="entry name" value="FATTY ACID SYNTHASE"/>
    <property type="match status" value="1"/>
</dbReference>
<evidence type="ECO:0000256" key="4">
    <source>
        <dbReference type="PROSITE-ProRule" id="PRU01363"/>
    </source>
</evidence>
<dbReference type="InterPro" id="IPR016035">
    <property type="entry name" value="Acyl_Trfase/lysoPLipase"/>
</dbReference>
<evidence type="ECO:0000313" key="9">
    <source>
        <dbReference type="Proteomes" id="UP000663832"/>
    </source>
</evidence>
<gene>
    <name evidence="7" type="ORF">BJG266_LOCUS31430</name>
    <name evidence="8" type="ORF">QVE165_LOCUS53505</name>
</gene>
<dbReference type="InterPro" id="IPR049552">
    <property type="entry name" value="PKS_DH_N"/>
</dbReference>
<keyword evidence="3" id="KW-0808">Transferase</keyword>
<dbReference type="InterPro" id="IPR014043">
    <property type="entry name" value="Acyl_transferase_dom"/>
</dbReference>
<evidence type="ECO:0000259" key="5">
    <source>
        <dbReference type="PROSITE" id="PS52004"/>
    </source>
</evidence>
<dbReference type="InterPro" id="IPR001227">
    <property type="entry name" value="Ac_transferase_dom_sf"/>
</dbReference>
<name>A0A815CL87_9BILA</name>
<evidence type="ECO:0000313" key="10">
    <source>
        <dbReference type="Proteomes" id="UP000663877"/>
    </source>
</evidence>
<dbReference type="CDD" id="cd00833">
    <property type="entry name" value="PKS"/>
    <property type="match status" value="1"/>
</dbReference>
<reference evidence="7" key="1">
    <citation type="submission" date="2021-02" db="EMBL/GenBank/DDBJ databases">
        <authorList>
            <person name="Nowell W R."/>
        </authorList>
    </citation>
    <scope>NUCLEOTIDE SEQUENCE</scope>
</reference>
<dbReference type="InterPro" id="IPR020841">
    <property type="entry name" value="PKS_Beta-ketoAc_synthase_dom"/>
</dbReference>
<dbReference type="AlphaFoldDB" id="A0A815CL87"/>
<dbReference type="SUPFAM" id="SSF52151">
    <property type="entry name" value="FabD/lysophospholipase-like"/>
    <property type="match status" value="1"/>
</dbReference>
<dbReference type="SUPFAM" id="SSF53901">
    <property type="entry name" value="Thiolase-like"/>
    <property type="match status" value="1"/>
</dbReference>
<dbReference type="Proteomes" id="UP000663877">
    <property type="component" value="Unassembled WGS sequence"/>
</dbReference>
<dbReference type="InterPro" id="IPR042104">
    <property type="entry name" value="PKS_dehydratase_sf"/>
</dbReference>
<dbReference type="InterPro" id="IPR018201">
    <property type="entry name" value="Ketoacyl_synth_AS"/>
</dbReference>
<dbReference type="Proteomes" id="UP000663832">
    <property type="component" value="Unassembled WGS sequence"/>
</dbReference>
<proteinExistence type="predicted"/>
<sequence>MATINNSSTSLEPIALIGMSCEFAGDIHSPNDLWHALKESRDVGSTTPIDRFDLESFTAHMLNMDNSGQFRQKLLRAGYFMSNQQWDMFEPSFFDLSDAEAGSVDPCHRLLMLKFVHLLDDAGYSVEKINGTKTSVHIGQFSTDHALATSRMRPEHRSRFHGPNSLLYNASTRLSYHFNLHGPNVSLDVACSSSLEALHMAVQCLRTNEADMAVCGGVNGIFTPENFLFSSLIGAQSPDGRSRSFSADANGYAKGDGLGLLLLKRLSDAERDGDRIYCVIRDVLSGHDGNEDKLNFVVPSAAGQGRLLANIYSRNNFDTRKILFVEAHGTGTPVGDPIEANCLGRFFNRSNLDPPLLLGSIKSNLGHTEGAAGVASLIKVAMCMYHRGITANMQFTSLNPKIDAQKYNLHIVQNFIPFPTLPNNEKIAIGVNSFGMGGTTTHAIIEEYQPNKISITNGHINGYHIKSKQYFTFIFSTKSRQTLNDQLIEFKRWLDTKPINNIDDDDDDQAFLQRISQQLLLKRTISYTHSAIFVFVNRQQLQDQINAFLTEQTSPGLSIISRPTKALSQKICFVFSGQGPQWWAMGRQLYESEPLFNKWINLIDKEMTKINNGEWRLLEELIEKKNEQESRINDTNIAQPTLFTIQVALTVSLISWKIDPSSIISHSAGDQAAAFVAGRLSLEEAIRMLAVSMSEEEIENKLLKGIEHLACIAFVNSPRSVTISSDEIQQILSISYPNVFEARLHKAANVFLEISSHLVLVKSIRECYELTNQQQSSPLILPTLKRKENEQITLLSSLAQLTTSSHVWQQYFHTRQILPMKNHKEYFDTNRIPTHPLLGIRQLVDQTSATWKSLININLSQHIYLKDYKSQDLILFPAVAYLELATAACQQLLP</sequence>
<dbReference type="Gene3D" id="3.10.129.110">
    <property type="entry name" value="Polyketide synthase dehydratase"/>
    <property type="match status" value="1"/>
</dbReference>
<dbReference type="GO" id="GO:0004312">
    <property type="term" value="F:fatty acid synthase activity"/>
    <property type="evidence" value="ECO:0007669"/>
    <property type="project" value="TreeGrafter"/>
</dbReference>
<accession>A0A815CL87</accession>
<keyword evidence="2" id="KW-0597">Phosphoprotein</keyword>
<protein>
    <submittedName>
        <fullName evidence="7">Uncharacterized protein</fullName>
    </submittedName>
</protein>
<evidence type="ECO:0000313" key="8">
    <source>
        <dbReference type="EMBL" id="CAF1607250.1"/>
    </source>
</evidence>
<dbReference type="Gene3D" id="3.40.47.10">
    <property type="match status" value="1"/>
</dbReference>
<dbReference type="InterPro" id="IPR050091">
    <property type="entry name" value="PKS_NRPS_Biosynth_Enz"/>
</dbReference>
<dbReference type="PROSITE" id="PS00606">
    <property type="entry name" value="KS3_1"/>
    <property type="match status" value="1"/>
</dbReference>
<dbReference type="Gene3D" id="3.40.366.10">
    <property type="entry name" value="Malonyl-Coenzyme A Acyl Carrier Protein, domain 2"/>
    <property type="match status" value="2"/>
</dbReference>
<dbReference type="Pfam" id="PF21089">
    <property type="entry name" value="PKS_DH_N"/>
    <property type="match status" value="1"/>
</dbReference>
<dbReference type="Gene3D" id="3.30.70.3290">
    <property type="match status" value="1"/>
</dbReference>
<dbReference type="InterPro" id="IPR014031">
    <property type="entry name" value="Ketoacyl_synth_C"/>
</dbReference>
<dbReference type="Pfam" id="PF16197">
    <property type="entry name" value="KAsynt_C_assoc"/>
    <property type="match status" value="1"/>
</dbReference>
<dbReference type="SMART" id="SM00825">
    <property type="entry name" value="PKS_KS"/>
    <property type="match status" value="1"/>
</dbReference>
<dbReference type="InterPro" id="IPR032821">
    <property type="entry name" value="PKS_assoc"/>
</dbReference>
<dbReference type="PANTHER" id="PTHR43775:SF37">
    <property type="entry name" value="SI:DKEY-61P9.11"/>
    <property type="match status" value="1"/>
</dbReference>
<keyword evidence="9" id="KW-1185">Reference proteome</keyword>
<evidence type="ECO:0000259" key="6">
    <source>
        <dbReference type="PROSITE" id="PS52019"/>
    </source>
</evidence>
<feature type="domain" description="Ketosynthase family 3 (KS3)" evidence="5">
    <location>
        <begin position="11"/>
        <end position="447"/>
    </location>
</feature>
<dbReference type="Pfam" id="PF00109">
    <property type="entry name" value="ketoacyl-synt"/>
    <property type="match status" value="1"/>
</dbReference>
<dbReference type="InterPro" id="IPR049900">
    <property type="entry name" value="PKS_mFAS_DH"/>
</dbReference>
<dbReference type="EMBL" id="CAJNOI010000463">
    <property type="protein sequence ID" value="CAF1285239.1"/>
    <property type="molecule type" value="Genomic_DNA"/>
</dbReference>
<dbReference type="InterPro" id="IPR016039">
    <property type="entry name" value="Thiolase-like"/>
</dbReference>
<keyword evidence="1" id="KW-0596">Phosphopantetheine</keyword>
<comment type="caution">
    <text evidence="4">Lacks conserved residue(s) required for the propagation of feature annotation.</text>
</comment>
<dbReference type="OrthoDB" id="329835at2759"/>
<dbReference type="EMBL" id="CAJNOM010001419">
    <property type="protein sequence ID" value="CAF1607250.1"/>
    <property type="molecule type" value="Genomic_DNA"/>
</dbReference>
<dbReference type="PROSITE" id="PS52004">
    <property type="entry name" value="KS3_2"/>
    <property type="match status" value="1"/>
</dbReference>
<evidence type="ECO:0000313" key="7">
    <source>
        <dbReference type="EMBL" id="CAF1285239.1"/>
    </source>
</evidence>
<dbReference type="SMART" id="SM00827">
    <property type="entry name" value="PKS_AT"/>
    <property type="match status" value="1"/>
</dbReference>
<organism evidence="7 10">
    <name type="scientific">Adineta steineri</name>
    <dbReference type="NCBI Taxonomy" id="433720"/>
    <lineage>
        <taxon>Eukaryota</taxon>
        <taxon>Metazoa</taxon>
        <taxon>Spiralia</taxon>
        <taxon>Gnathifera</taxon>
        <taxon>Rotifera</taxon>
        <taxon>Eurotatoria</taxon>
        <taxon>Bdelloidea</taxon>
        <taxon>Adinetida</taxon>
        <taxon>Adinetidae</taxon>
        <taxon>Adineta</taxon>
    </lineage>
</organism>
<evidence type="ECO:0000256" key="2">
    <source>
        <dbReference type="ARBA" id="ARBA00022553"/>
    </source>
</evidence>
<evidence type="ECO:0000256" key="1">
    <source>
        <dbReference type="ARBA" id="ARBA00022450"/>
    </source>
</evidence>
<dbReference type="PROSITE" id="PS52019">
    <property type="entry name" value="PKS_MFAS_DH"/>
    <property type="match status" value="1"/>
</dbReference>
<dbReference type="InterPro" id="IPR014030">
    <property type="entry name" value="Ketoacyl_synth_N"/>
</dbReference>
<dbReference type="Pfam" id="PF00698">
    <property type="entry name" value="Acyl_transf_1"/>
    <property type="match status" value="1"/>
</dbReference>
<feature type="domain" description="PKS/mFAS DH" evidence="6">
    <location>
        <begin position="835"/>
        <end position="894"/>
    </location>
</feature>